<dbReference type="Proteomes" id="UP000821865">
    <property type="component" value="Chromosome 2"/>
</dbReference>
<reference evidence="1" key="1">
    <citation type="submission" date="2020-05" db="EMBL/GenBank/DDBJ databases">
        <title>Large-scale comparative analyses of tick genomes elucidate their genetic diversity and vector capacities.</title>
        <authorList>
            <person name="Jia N."/>
            <person name="Wang J."/>
            <person name="Shi W."/>
            <person name="Du L."/>
            <person name="Sun Y."/>
            <person name="Zhan W."/>
            <person name="Jiang J."/>
            <person name="Wang Q."/>
            <person name="Zhang B."/>
            <person name="Ji P."/>
            <person name="Sakyi L.B."/>
            <person name="Cui X."/>
            <person name="Yuan T."/>
            <person name="Jiang B."/>
            <person name="Yang W."/>
            <person name="Lam T.T.-Y."/>
            <person name="Chang Q."/>
            <person name="Ding S."/>
            <person name="Wang X."/>
            <person name="Zhu J."/>
            <person name="Ruan X."/>
            <person name="Zhao L."/>
            <person name="Wei J."/>
            <person name="Que T."/>
            <person name="Du C."/>
            <person name="Cheng J."/>
            <person name="Dai P."/>
            <person name="Han X."/>
            <person name="Huang E."/>
            <person name="Gao Y."/>
            <person name="Liu J."/>
            <person name="Shao H."/>
            <person name="Ye R."/>
            <person name="Li L."/>
            <person name="Wei W."/>
            <person name="Wang X."/>
            <person name="Wang C."/>
            <person name="Yang T."/>
            <person name="Huo Q."/>
            <person name="Li W."/>
            <person name="Guo W."/>
            <person name="Chen H."/>
            <person name="Zhou L."/>
            <person name="Ni X."/>
            <person name="Tian J."/>
            <person name="Zhou Y."/>
            <person name="Sheng Y."/>
            <person name="Liu T."/>
            <person name="Pan Y."/>
            <person name="Xia L."/>
            <person name="Li J."/>
            <person name="Zhao F."/>
            <person name="Cao W."/>
        </authorList>
    </citation>
    <scope>NUCLEOTIDE SEQUENCE</scope>
    <source>
        <strain evidence="1">Dsil-2018</strain>
    </source>
</reference>
<sequence length="323" mass="35487">MPRSSILQDIYYLSFLGWDEIEALMLREPKRQRKLYVSSRGGLLNIEAIPDRVFRRQFRFEKADFPLLLMAPELPQYLSSAQGVRITGYEALCMCLRRLAYPNRLCDLQEYFARHYSVISSVTNKVMRHIERKFGFLLDDLTVHKWLTTEDLKAMSEVLGVSMVSMTLGGGQFGFGGGFGSGAGGGFGGGLGGAFGGPAYAGTFARQEQYYPPQPYSFGYDNVDQYGTKTYQKERGDASNTKTGMYGYSDANGIFRQVKYIADAGGFRAKIDTNEPGTAPGASADAVYNANPLPAGPQYRIIGGSSPYSSRYTSTSASGPWSG</sequence>
<evidence type="ECO:0000313" key="2">
    <source>
        <dbReference type="Proteomes" id="UP000821865"/>
    </source>
</evidence>
<keyword evidence="2" id="KW-1185">Reference proteome</keyword>
<accession>A0ACB8DE06</accession>
<dbReference type="EMBL" id="CM023471">
    <property type="protein sequence ID" value="KAH7966248.1"/>
    <property type="molecule type" value="Genomic_DNA"/>
</dbReference>
<comment type="caution">
    <text evidence="1">The sequence shown here is derived from an EMBL/GenBank/DDBJ whole genome shotgun (WGS) entry which is preliminary data.</text>
</comment>
<protein>
    <submittedName>
        <fullName evidence="1">Uncharacterized protein</fullName>
    </submittedName>
</protein>
<gene>
    <name evidence="1" type="ORF">HPB49_014759</name>
</gene>
<name>A0ACB8DE06_DERSI</name>
<organism evidence="1 2">
    <name type="scientific">Dermacentor silvarum</name>
    <name type="common">Tick</name>
    <dbReference type="NCBI Taxonomy" id="543639"/>
    <lineage>
        <taxon>Eukaryota</taxon>
        <taxon>Metazoa</taxon>
        <taxon>Ecdysozoa</taxon>
        <taxon>Arthropoda</taxon>
        <taxon>Chelicerata</taxon>
        <taxon>Arachnida</taxon>
        <taxon>Acari</taxon>
        <taxon>Parasitiformes</taxon>
        <taxon>Ixodida</taxon>
        <taxon>Ixodoidea</taxon>
        <taxon>Ixodidae</taxon>
        <taxon>Rhipicephalinae</taxon>
        <taxon>Dermacentor</taxon>
    </lineage>
</organism>
<evidence type="ECO:0000313" key="1">
    <source>
        <dbReference type="EMBL" id="KAH7966248.1"/>
    </source>
</evidence>
<proteinExistence type="predicted"/>